<evidence type="ECO:0000256" key="1">
    <source>
        <dbReference type="ARBA" id="ARBA00001936"/>
    </source>
</evidence>
<evidence type="ECO:0000259" key="15">
    <source>
        <dbReference type="Pfam" id="PF00149"/>
    </source>
</evidence>
<proteinExistence type="inferred from homology"/>
<dbReference type="OMA" id="INCENSM"/>
<evidence type="ECO:0000256" key="7">
    <source>
        <dbReference type="ARBA" id="ARBA00022723"/>
    </source>
</evidence>
<dbReference type="STRING" id="7719.ENSCINP00000029766"/>
<comment type="similarity">
    <text evidence="3">Belongs to the metallophosphoesterase superfamily. MPPE1 family.</text>
</comment>
<dbReference type="EMBL" id="EAAA01000652">
    <property type="status" value="NOT_ANNOTATED_CDS"/>
    <property type="molecule type" value="Genomic_DNA"/>
</dbReference>
<feature type="transmembrane region" description="Helical" evidence="14">
    <location>
        <begin position="7"/>
        <end position="29"/>
    </location>
</feature>
<dbReference type="InterPro" id="IPR004843">
    <property type="entry name" value="Calcineurin-like_PHP"/>
</dbReference>
<dbReference type="GO" id="GO:0006506">
    <property type="term" value="P:GPI anchor biosynthetic process"/>
    <property type="evidence" value="ECO:0007669"/>
    <property type="project" value="UniProtKB-KW"/>
</dbReference>
<keyword evidence="11" id="KW-0464">Manganese</keyword>
<keyword evidence="9 14" id="KW-1133">Transmembrane helix</keyword>
<reference evidence="17" key="1">
    <citation type="journal article" date="2002" name="Science">
        <title>The draft genome of Ciona intestinalis: insights into chordate and vertebrate origins.</title>
        <authorList>
            <person name="Dehal P."/>
            <person name="Satou Y."/>
            <person name="Campbell R.K."/>
            <person name="Chapman J."/>
            <person name="Degnan B."/>
            <person name="De Tomaso A."/>
            <person name="Davidson B."/>
            <person name="Di Gregorio A."/>
            <person name="Gelpke M."/>
            <person name="Goodstein D.M."/>
            <person name="Harafuji N."/>
            <person name="Hastings K.E."/>
            <person name="Ho I."/>
            <person name="Hotta K."/>
            <person name="Huang W."/>
            <person name="Kawashima T."/>
            <person name="Lemaire P."/>
            <person name="Martinez D."/>
            <person name="Meinertzhagen I.A."/>
            <person name="Necula S."/>
            <person name="Nonaka M."/>
            <person name="Putnam N."/>
            <person name="Rash S."/>
            <person name="Saiga H."/>
            <person name="Satake M."/>
            <person name="Terry A."/>
            <person name="Yamada L."/>
            <person name="Wang H.G."/>
            <person name="Awazu S."/>
            <person name="Azumi K."/>
            <person name="Boore J."/>
            <person name="Branno M."/>
            <person name="Chin-Bow S."/>
            <person name="DeSantis R."/>
            <person name="Doyle S."/>
            <person name="Francino P."/>
            <person name="Keys D.N."/>
            <person name="Haga S."/>
            <person name="Hayashi H."/>
            <person name="Hino K."/>
            <person name="Imai K.S."/>
            <person name="Inaba K."/>
            <person name="Kano S."/>
            <person name="Kobayashi K."/>
            <person name="Kobayashi M."/>
            <person name="Lee B.I."/>
            <person name="Makabe K.W."/>
            <person name="Manohar C."/>
            <person name="Matassi G."/>
            <person name="Medina M."/>
            <person name="Mochizuki Y."/>
            <person name="Mount S."/>
            <person name="Morishita T."/>
            <person name="Miura S."/>
            <person name="Nakayama A."/>
            <person name="Nishizaka S."/>
            <person name="Nomoto H."/>
            <person name="Ohta F."/>
            <person name="Oishi K."/>
            <person name="Rigoutsos I."/>
            <person name="Sano M."/>
            <person name="Sasaki A."/>
            <person name="Sasakura Y."/>
            <person name="Shoguchi E."/>
            <person name="Shin-i T."/>
            <person name="Spagnuolo A."/>
            <person name="Stainier D."/>
            <person name="Suzuki M.M."/>
            <person name="Tassy O."/>
            <person name="Takatori N."/>
            <person name="Tokuoka M."/>
            <person name="Yagi K."/>
            <person name="Yoshizaki F."/>
            <person name="Wada S."/>
            <person name="Zhang C."/>
            <person name="Hyatt P.D."/>
            <person name="Larimer F."/>
            <person name="Detter C."/>
            <person name="Doggett N."/>
            <person name="Glavina T."/>
            <person name="Hawkins T."/>
            <person name="Richardson P."/>
            <person name="Lucas S."/>
            <person name="Kohara Y."/>
            <person name="Levine M."/>
            <person name="Satoh N."/>
            <person name="Rokhsar D.S."/>
        </authorList>
    </citation>
    <scope>NUCLEOTIDE SEQUENCE [LARGE SCALE GENOMIC DNA]</scope>
</reference>
<dbReference type="Gene3D" id="3.60.21.10">
    <property type="match status" value="1"/>
</dbReference>
<evidence type="ECO:0000256" key="8">
    <source>
        <dbReference type="ARBA" id="ARBA00022801"/>
    </source>
</evidence>
<evidence type="ECO:0000256" key="2">
    <source>
        <dbReference type="ARBA" id="ARBA00004141"/>
    </source>
</evidence>
<evidence type="ECO:0000256" key="6">
    <source>
        <dbReference type="ARBA" id="ARBA00022692"/>
    </source>
</evidence>
<keyword evidence="6 14" id="KW-0812">Transmembrane</keyword>
<protein>
    <recommendedName>
        <fullName evidence="4">Metallophosphoesterase 1</fullName>
    </recommendedName>
    <alternativeName>
        <fullName evidence="12">Post-GPI attachment to proteins factor 5</fullName>
    </alternativeName>
</protein>
<keyword evidence="5" id="KW-0337">GPI-anchor biosynthesis</keyword>
<dbReference type="AlphaFoldDB" id="F6WBQ8"/>
<evidence type="ECO:0000256" key="11">
    <source>
        <dbReference type="ARBA" id="ARBA00023211"/>
    </source>
</evidence>
<evidence type="ECO:0000313" key="17">
    <source>
        <dbReference type="Proteomes" id="UP000008144"/>
    </source>
</evidence>
<dbReference type="HOGENOM" id="CLU_047168_1_0_1"/>
<dbReference type="GO" id="GO:0016787">
    <property type="term" value="F:hydrolase activity"/>
    <property type="evidence" value="ECO:0007669"/>
    <property type="project" value="UniProtKB-KW"/>
</dbReference>
<dbReference type="Pfam" id="PF00149">
    <property type="entry name" value="Metallophos"/>
    <property type="match status" value="1"/>
</dbReference>
<evidence type="ECO:0000256" key="4">
    <source>
        <dbReference type="ARBA" id="ARBA00017804"/>
    </source>
</evidence>
<keyword evidence="8" id="KW-0378">Hydrolase</keyword>
<evidence type="ECO:0000256" key="10">
    <source>
        <dbReference type="ARBA" id="ARBA00023136"/>
    </source>
</evidence>
<accession>F6WBQ8</accession>
<dbReference type="FunCoup" id="F6WBQ8">
    <property type="interactions" value="6"/>
</dbReference>
<comment type="function">
    <text evidence="13">Metallophosphoesterase that catalyzes the removal of a side-chain ethanolamine-phosphate (EtNP) from the second mannose of the GPI-anchor protein intermediate. Participates in the glycan remodeling steps of GPI-anchor maturation to allow an efficient transport of GPI-anchor proteins from the endoplasmic reticulum to the Golgi.</text>
</comment>
<dbReference type="InParanoid" id="F6WBQ8"/>
<dbReference type="GO" id="GO:0016020">
    <property type="term" value="C:membrane"/>
    <property type="evidence" value="ECO:0007669"/>
    <property type="project" value="UniProtKB-SubCell"/>
</dbReference>
<evidence type="ECO:0000256" key="3">
    <source>
        <dbReference type="ARBA" id="ARBA00008895"/>
    </source>
</evidence>
<dbReference type="PANTHER" id="PTHR13315:SF0">
    <property type="entry name" value="METALLOPHOSPHOESTERASE 1"/>
    <property type="match status" value="1"/>
</dbReference>
<evidence type="ECO:0000256" key="13">
    <source>
        <dbReference type="ARBA" id="ARBA00093373"/>
    </source>
</evidence>
<sequence>MFFRFIFLYTFLPILIAFIFNEYFIYYVAIFQCGWPDNNGSGEKLRALVLSDPHLLGEIEGHWFDKLRREWQMYRSFQTSISLLRPEVVFILGDLTDEGKWATGKQWDQYVVNAKRLFATPPGVRLYVVVGNHDIGFHHDVTNTKLTRFLKDFSTKNVETIELKGHTFVIVNSMGLEGDGCFMCQATERQLQDAMDYINCENSMKPKYCNS</sequence>
<dbReference type="SUPFAM" id="SSF56300">
    <property type="entry name" value="Metallo-dependent phosphatases"/>
    <property type="match status" value="1"/>
</dbReference>
<organism evidence="16 17">
    <name type="scientific">Ciona intestinalis</name>
    <name type="common">Transparent sea squirt</name>
    <name type="synonym">Ascidia intestinalis</name>
    <dbReference type="NCBI Taxonomy" id="7719"/>
    <lineage>
        <taxon>Eukaryota</taxon>
        <taxon>Metazoa</taxon>
        <taxon>Chordata</taxon>
        <taxon>Tunicata</taxon>
        <taxon>Ascidiacea</taxon>
        <taxon>Phlebobranchia</taxon>
        <taxon>Cionidae</taxon>
        <taxon>Ciona</taxon>
    </lineage>
</organism>
<feature type="domain" description="Calcineurin-like phosphoesterase" evidence="15">
    <location>
        <begin position="46"/>
        <end position="141"/>
    </location>
</feature>
<dbReference type="InterPro" id="IPR029052">
    <property type="entry name" value="Metallo-depent_PP-like"/>
</dbReference>
<dbReference type="InterPro" id="IPR033308">
    <property type="entry name" value="PGAP5/Cdc1/Ted1"/>
</dbReference>
<keyword evidence="10 14" id="KW-0472">Membrane</keyword>
<dbReference type="GO" id="GO:0046872">
    <property type="term" value="F:metal ion binding"/>
    <property type="evidence" value="ECO:0007669"/>
    <property type="project" value="UniProtKB-KW"/>
</dbReference>
<evidence type="ECO:0000256" key="9">
    <source>
        <dbReference type="ARBA" id="ARBA00022989"/>
    </source>
</evidence>
<keyword evidence="7" id="KW-0479">Metal-binding</keyword>
<dbReference type="Proteomes" id="UP000008144">
    <property type="component" value="Chromosome 11"/>
</dbReference>
<evidence type="ECO:0000256" key="12">
    <source>
        <dbReference type="ARBA" id="ARBA00032172"/>
    </source>
</evidence>
<evidence type="ECO:0000256" key="14">
    <source>
        <dbReference type="SAM" id="Phobius"/>
    </source>
</evidence>
<evidence type="ECO:0000256" key="5">
    <source>
        <dbReference type="ARBA" id="ARBA00022502"/>
    </source>
</evidence>
<reference evidence="16" key="3">
    <citation type="submission" date="2025-08" db="UniProtKB">
        <authorList>
            <consortium name="Ensembl"/>
        </authorList>
    </citation>
    <scope>IDENTIFICATION</scope>
</reference>
<evidence type="ECO:0000313" key="16">
    <source>
        <dbReference type="Ensembl" id="ENSCINP00000029766.2"/>
    </source>
</evidence>
<dbReference type="PANTHER" id="PTHR13315">
    <property type="entry name" value="METALLO PHOSPHOESTERASE RELATED"/>
    <property type="match status" value="1"/>
</dbReference>
<dbReference type="Ensembl" id="ENSCINT00000030012.2">
    <property type="protein sequence ID" value="ENSCINP00000029766.2"/>
    <property type="gene ID" value="ENSCING00000017704.2"/>
</dbReference>
<comment type="subcellular location">
    <subcellularLocation>
        <location evidence="2">Membrane</location>
        <topology evidence="2">Multi-pass membrane protein</topology>
    </subcellularLocation>
</comment>
<reference evidence="16" key="4">
    <citation type="submission" date="2025-09" db="UniProtKB">
        <authorList>
            <consortium name="Ensembl"/>
        </authorList>
    </citation>
    <scope>IDENTIFICATION</scope>
</reference>
<comment type="cofactor">
    <cofactor evidence="1">
        <name>Mn(2+)</name>
        <dbReference type="ChEBI" id="CHEBI:29035"/>
    </cofactor>
</comment>
<dbReference type="GeneTree" id="ENSGT00390000013236"/>
<reference evidence="16" key="2">
    <citation type="journal article" date="2008" name="Genome Biol.">
        <title>Improved genome assembly and evidence-based global gene model set for the chordate Ciona intestinalis: new insight into intron and operon populations.</title>
        <authorList>
            <person name="Satou Y."/>
            <person name="Mineta K."/>
            <person name="Ogasawara M."/>
            <person name="Sasakura Y."/>
            <person name="Shoguchi E."/>
            <person name="Ueno K."/>
            <person name="Yamada L."/>
            <person name="Matsumoto J."/>
            <person name="Wasserscheid J."/>
            <person name="Dewar K."/>
            <person name="Wiley G.B."/>
            <person name="Macmil S.L."/>
            <person name="Roe B.A."/>
            <person name="Zeller R.W."/>
            <person name="Hastings K.E."/>
            <person name="Lemaire P."/>
            <person name="Lindquist E."/>
            <person name="Endo T."/>
            <person name="Hotta K."/>
            <person name="Inaba K."/>
        </authorList>
    </citation>
    <scope>NUCLEOTIDE SEQUENCE [LARGE SCALE GENOMIC DNA]</scope>
    <source>
        <strain evidence="16">wild type</strain>
    </source>
</reference>
<keyword evidence="17" id="KW-1185">Reference proteome</keyword>
<name>F6WBQ8_CIOIN</name>